<reference evidence="8 9" key="1">
    <citation type="submission" date="2016-10" db="EMBL/GenBank/DDBJ databases">
        <authorList>
            <person name="de Groot N.N."/>
        </authorList>
    </citation>
    <scope>NUCLEOTIDE SEQUENCE [LARGE SCALE GENOMIC DNA]</scope>
    <source>
        <strain evidence="8 9">CGMCC 4.7037</strain>
    </source>
</reference>
<dbReference type="InterPro" id="IPR009012">
    <property type="entry name" value="GrpE_head"/>
</dbReference>
<evidence type="ECO:0000256" key="4">
    <source>
        <dbReference type="RuleBase" id="RU000639"/>
    </source>
</evidence>
<dbReference type="PRINTS" id="PR00773">
    <property type="entry name" value="GRPEPROTEIN"/>
</dbReference>
<accession>A0A1H6EEQ9</accession>
<evidence type="ECO:0000256" key="7">
    <source>
        <dbReference type="SAM" id="MobiDB-lite"/>
    </source>
</evidence>
<dbReference type="GO" id="GO:0051087">
    <property type="term" value="F:protein-folding chaperone binding"/>
    <property type="evidence" value="ECO:0007669"/>
    <property type="project" value="InterPro"/>
</dbReference>
<protein>
    <recommendedName>
        <fullName evidence="3 4">Protein GrpE</fullName>
    </recommendedName>
    <alternativeName>
        <fullName evidence="3">HSP-70 cofactor</fullName>
    </alternativeName>
</protein>
<dbReference type="GO" id="GO:0006457">
    <property type="term" value="P:protein folding"/>
    <property type="evidence" value="ECO:0007669"/>
    <property type="project" value="InterPro"/>
</dbReference>
<dbReference type="Gene3D" id="3.90.20.20">
    <property type="match status" value="1"/>
</dbReference>
<dbReference type="Proteomes" id="UP000236732">
    <property type="component" value="Unassembled WGS sequence"/>
</dbReference>
<comment type="function">
    <text evidence="3 4">Participates actively in the response to hyperosmotic and heat shock by preventing the aggregation of stress-denatured proteins, in association with DnaK and GrpE. It is the nucleotide exchange factor for DnaK and may function as a thermosensor. Unfolded proteins bind initially to DnaJ; upon interaction with the DnaJ-bound protein, DnaK hydrolyzes its bound ATP, resulting in the formation of a stable complex. GrpE releases ADP from DnaK; ATP binding to DnaK triggers the release of the substrate protein, thus completing the reaction cycle. Several rounds of ATP-dependent interactions between DnaJ, DnaK and GrpE are required for fully efficient folding.</text>
</comment>
<name>A0A1H6EEQ9_9ACTN</name>
<dbReference type="PANTHER" id="PTHR21237">
    <property type="entry name" value="GRPE PROTEIN"/>
    <property type="match status" value="1"/>
</dbReference>
<evidence type="ECO:0000256" key="2">
    <source>
        <dbReference type="ARBA" id="ARBA00023186"/>
    </source>
</evidence>
<keyword evidence="3 4" id="KW-0346">Stress response</keyword>
<evidence type="ECO:0000256" key="3">
    <source>
        <dbReference type="HAMAP-Rule" id="MF_01151"/>
    </source>
</evidence>
<dbReference type="InterPro" id="IPR013805">
    <property type="entry name" value="GrpE_CC"/>
</dbReference>
<evidence type="ECO:0000313" key="8">
    <source>
        <dbReference type="EMBL" id="SEG96287.1"/>
    </source>
</evidence>
<dbReference type="SUPFAM" id="SSF58014">
    <property type="entry name" value="Coiled-coil domain of nucleotide exchange factor GrpE"/>
    <property type="match status" value="1"/>
</dbReference>
<dbReference type="Pfam" id="PF01025">
    <property type="entry name" value="GrpE"/>
    <property type="match status" value="1"/>
</dbReference>
<evidence type="ECO:0000256" key="1">
    <source>
        <dbReference type="ARBA" id="ARBA00009054"/>
    </source>
</evidence>
<comment type="subunit">
    <text evidence="3">Homodimer.</text>
</comment>
<keyword evidence="6" id="KW-0175">Coiled coil</keyword>
<evidence type="ECO:0000256" key="6">
    <source>
        <dbReference type="SAM" id="Coils"/>
    </source>
</evidence>
<dbReference type="PROSITE" id="PS01071">
    <property type="entry name" value="GRPE"/>
    <property type="match status" value="1"/>
</dbReference>
<dbReference type="CDD" id="cd00446">
    <property type="entry name" value="GrpE"/>
    <property type="match status" value="1"/>
</dbReference>
<dbReference type="EMBL" id="FNVT01000009">
    <property type="protein sequence ID" value="SEG96287.1"/>
    <property type="molecule type" value="Genomic_DNA"/>
</dbReference>
<dbReference type="GO" id="GO:0042803">
    <property type="term" value="F:protein homodimerization activity"/>
    <property type="evidence" value="ECO:0007669"/>
    <property type="project" value="InterPro"/>
</dbReference>
<dbReference type="GO" id="GO:0000774">
    <property type="term" value="F:adenyl-nucleotide exchange factor activity"/>
    <property type="evidence" value="ECO:0007669"/>
    <property type="project" value="InterPro"/>
</dbReference>
<organism evidence="8 9">
    <name type="scientific">Nonomuraea solani</name>
    <dbReference type="NCBI Taxonomy" id="1144553"/>
    <lineage>
        <taxon>Bacteria</taxon>
        <taxon>Bacillati</taxon>
        <taxon>Actinomycetota</taxon>
        <taxon>Actinomycetes</taxon>
        <taxon>Streptosporangiales</taxon>
        <taxon>Streptosporangiaceae</taxon>
        <taxon>Nonomuraea</taxon>
    </lineage>
</organism>
<proteinExistence type="inferred from homology"/>
<dbReference type="RefSeq" id="WP_103959562.1">
    <property type="nucleotide sequence ID" value="NZ_FNVT01000009.1"/>
</dbReference>
<dbReference type="GO" id="GO:0005737">
    <property type="term" value="C:cytoplasm"/>
    <property type="evidence" value="ECO:0007669"/>
    <property type="project" value="UniProtKB-SubCell"/>
</dbReference>
<dbReference type="OrthoDB" id="5191115at2"/>
<dbReference type="GO" id="GO:0051082">
    <property type="term" value="F:unfolded protein binding"/>
    <property type="evidence" value="ECO:0007669"/>
    <property type="project" value="TreeGrafter"/>
</dbReference>
<feature type="region of interest" description="Disordered" evidence="7">
    <location>
        <begin position="1"/>
        <end position="34"/>
    </location>
</feature>
<dbReference type="HAMAP" id="MF_01151">
    <property type="entry name" value="GrpE"/>
    <property type="match status" value="1"/>
</dbReference>
<feature type="coiled-coil region" evidence="6">
    <location>
        <begin position="36"/>
        <end position="70"/>
    </location>
</feature>
<comment type="similarity">
    <text evidence="1 3 5">Belongs to the GrpE family.</text>
</comment>
<dbReference type="SUPFAM" id="SSF51064">
    <property type="entry name" value="Head domain of nucleotide exchange factor GrpE"/>
    <property type="match status" value="1"/>
</dbReference>
<gene>
    <name evidence="3" type="primary">grpE</name>
    <name evidence="8" type="ORF">SAMN05444920_109335</name>
</gene>
<dbReference type="PANTHER" id="PTHR21237:SF23">
    <property type="entry name" value="GRPE PROTEIN HOMOLOG, MITOCHONDRIAL"/>
    <property type="match status" value="1"/>
</dbReference>
<dbReference type="Gene3D" id="2.30.22.10">
    <property type="entry name" value="Head domain of nucleotide exchange factor GrpE"/>
    <property type="match status" value="1"/>
</dbReference>
<keyword evidence="2 3" id="KW-0143">Chaperone</keyword>
<keyword evidence="9" id="KW-1185">Reference proteome</keyword>
<evidence type="ECO:0000256" key="5">
    <source>
        <dbReference type="RuleBase" id="RU004478"/>
    </source>
</evidence>
<dbReference type="AlphaFoldDB" id="A0A1H6EEQ9"/>
<comment type="subcellular location">
    <subcellularLocation>
        <location evidence="3">Cytoplasm</location>
    </subcellularLocation>
</comment>
<keyword evidence="3" id="KW-0963">Cytoplasm</keyword>
<dbReference type="InterPro" id="IPR000740">
    <property type="entry name" value="GrpE"/>
</dbReference>
<sequence length="178" mass="19427">MNEHRSETQDQAGPATPRGEQASAETAAPAETDAKLAELEDRWLRAVAELDNLRKRIARDAERIRAEERSKVAAEWLPILDNLELALSHAVRGDGGGDAVLEGVRAVRDQAVTLLDKLGYPRHDESGVPFDPARHEAVTTVERADVDPGTVVEVLRPGYGDGERQLRPAIVTVAKKVE</sequence>
<evidence type="ECO:0000313" key="9">
    <source>
        <dbReference type="Proteomes" id="UP000236732"/>
    </source>
</evidence>